<gene>
    <name evidence="1" type="ORF">LOY88_006622</name>
</gene>
<dbReference type="EMBL" id="JALBCA010000179">
    <property type="protein sequence ID" value="KAI2381750.1"/>
    <property type="molecule type" value="Genomic_DNA"/>
</dbReference>
<protein>
    <submittedName>
        <fullName evidence="1">Uncharacterized protein</fullName>
    </submittedName>
</protein>
<name>A0ACB8UME2_9EURO</name>
<accession>A0ACB8UME2</accession>
<evidence type="ECO:0000313" key="1">
    <source>
        <dbReference type="EMBL" id="KAI2381750.1"/>
    </source>
</evidence>
<proteinExistence type="predicted"/>
<sequence length="570" mass="63557">MTARIESVLAARKPSLTDENDWEEFALTDVKVRVPGKSRFANLLSASPKNPVTVTGLLELVESAQESLVLDDDYPTKRVIIENVTHYAYGQHDDGEVGIWVAGAPGWFAISPARAFRPIYSDMAEAVDLLYFLADKHRARGRKRKQLQPTMDHIFNQYVRHTHGACEDADDVEEVLEKHHAFLISQMLLGKENVDWAPTPIYRYFEEKHKELFEDSGAAEAASSPESENEEESDDDDEADKKAQADTIFEAILDMNESGRTYKGFMTLKTTAEYLMTRFEMDSLDYAINLMKARAGYLIQMMDNARSLSTVDWSRKRIYKQLKTIKPSTPLPDIRNTPLHPRSTNAQEDSPSSAEGSEEDELPRRRRAQMSILRPKLSSAPSKRTGGKSSKNPASESSSSDLEMDNMEKDDTPTKPGGHQLIQNSALIVMDTTATPSNPPTPEPNGVRSDASSNNILPARGDITTSLPPSKEPDTELPPDTWVCPALGCNKTIYKASSKRSKDAIFDHSLVHAEDTQTKLNLVVSEQRLNVNACVSHLLDKIRDFGSHQEGASESLLDEHDGHDSKRIKS</sequence>
<reference evidence="1" key="1">
    <citation type="journal article" date="2022" name="bioRxiv">
        <title>Population genetic analysis of Ophidiomyces ophidiicola, the causative agent of snake fungal disease, indicates recent introductions to the USA.</title>
        <authorList>
            <person name="Ladner J.T."/>
            <person name="Palmer J.M."/>
            <person name="Ettinger C.L."/>
            <person name="Stajich J.E."/>
            <person name="Farrell T.M."/>
            <person name="Glorioso B.M."/>
            <person name="Lawson B."/>
            <person name="Price S.J."/>
            <person name="Stengle A.G."/>
            <person name="Grear D.A."/>
            <person name="Lorch J.M."/>
        </authorList>
    </citation>
    <scope>NUCLEOTIDE SEQUENCE</scope>
    <source>
        <strain evidence="1">NWHC 24266-5</strain>
    </source>
</reference>
<comment type="caution">
    <text evidence="1">The sequence shown here is derived from an EMBL/GenBank/DDBJ whole genome shotgun (WGS) entry which is preliminary data.</text>
</comment>
<organism evidence="1">
    <name type="scientific">Ophidiomyces ophidiicola</name>
    <dbReference type="NCBI Taxonomy" id="1387563"/>
    <lineage>
        <taxon>Eukaryota</taxon>
        <taxon>Fungi</taxon>
        <taxon>Dikarya</taxon>
        <taxon>Ascomycota</taxon>
        <taxon>Pezizomycotina</taxon>
        <taxon>Eurotiomycetes</taxon>
        <taxon>Eurotiomycetidae</taxon>
        <taxon>Onygenales</taxon>
        <taxon>Onygenaceae</taxon>
        <taxon>Ophidiomyces</taxon>
    </lineage>
</organism>